<feature type="non-terminal residue" evidence="1">
    <location>
        <position position="59"/>
    </location>
</feature>
<evidence type="ECO:0000313" key="1">
    <source>
        <dbReference type="EMBL" id="KAJ7340637.1"/>
    </source>
</evidence>
<dbReference type="EMBL" id="JARIHO010000026">
    <property type="protein sequence ID" value="KAJ7340637.1"/>
    <property type="molecule type" value="Genomic_DNA"/>
</dbReference>
<comment type="caution">
    <text evidence="1">The sequence shown here is derived from an EMBL/GenBank/DDBJ whole genome shotgun (WGS) entry which is preliminary data.</text>
</comment>
<dbReference type="AlphaFoldDB" id="A0AAD6ZUS1"/>
<sequence length="59" mass="6631">CTVNVQHNCMDSHCAATASIPLYQERTKTVQTIARIAHTQNLYDLVLNTAQMRDTVLVQ</sequence>
<reference evidence="1" key="1">
    <citation type="submission" date="2023-03" db="EMBL/GenBank/DDBJ databases">
        <title>Massive genome expansion in bonnet fungi (Mycena s.s.) driven by repeated elements and novel gene families across ecological guilds.</title>
        <authorList>
            <consortium name="Lawrence Berkeley National Laboratory"/>
            <person name="Harder C.B."/>
            <person name="Miyauchi S."/>
            <person name="Viragh M."/>
            <person name="Kuo A."/>
            <person name="Thoen E."/>
            <person name="Andreopoulos B."/>
            <person name="Lu D."/>
            <person name="Skrede I."/>
            <person name="Drula E."/>
            <person name="Henrissat B."/>
            <person name="Morin E."/>
            <person name="Kohler A."/>
            <person name="Barry K."/>
            <person name="LaButti K."/>
            <person name="Morin E."/>
            <person name="Salamov A."/>
            <person name="Lipzen A."/>
            <person name="Mereny Z."/>
            <person name="Hegedus B."/>
            <person name="Baldrian P."/>
            <person name="Stursova M."/>
            <person name="Weitz H."/>
            <person name="Taylor A."/>
            <person name="Grigoriev I.V."/>
            <person name="Nagy L.G."/>
            <person name="Martin F."/>
            <person name="Kauserud H."/>
        </authorList>
    </citation>
    <scope>NUCLEOTIDE SEQUENCE</scope>
    <source>
        <strain evidence="1">CBHHK002</strain>
    </source>
</reference>
<proteinExistence type="predicted"/>
<accession>A0AAD6ZUS1</accession>
<name>A0AAD6ZUS1_9AGAR</name>
<gene>
    <name evidence="1" type="ORF">DFH08DRAFT_616649</name>
</gene>
<organism evidence="1 2">
    <name type="scientific">Mycena albidolilacea</name>
    <dbReference type="NCBI Taxonomy" id="1033008"/>
    <lineage>
        <taxon>Eukaryota</taxon>
        <taxon>Fungi</taxon>
        <taxon>Dikarya</taxon>
        <taxon>Basidiomycota</taxon>
        <taxon>Agaricomycotina</taxon>
        <taxon>Agaricomycetes</taxon>
        <taxon>Agaricomycetidae</taxon>
        <taxon>Agaricales</taxon>
        <taxon>Marasmiineae</taxon>
        <taxon>Mycenaceae</taxon>
        <taxon>Mycena</taxon>
    </lineage>
</organism>
<evidence type="ECO:0000313" key="2">
    <source>
        <dbReference type="Proteomes" id="UP001218218"/>
    </source>
</evidence>
<feature type="non-terminal residue" evidence="1">
    <location>
        <position position="1"/>
    </location>
</feature>
<keyword evidence="2" id="KW-1185">Reference proteome</keyword>
<dbReference type="Proteomes" id="UP001218218">
    <property type="component" value="Unassembled WGS sequence"/>
</dbReference>
<protein>
    <submittedName>
        <fullName evidence="1">Uncharacterized protein</fullName>
    </submittedName>
</protein>